<feature type="domain" description="C2H2-type" evidence="3">
    <location>
        <begin position="19"/>
        <end position="47"/>
    </location>
</feature>
<sequence>MAGYSQMSFSHLPSEMPPHYCYDCNKQYKSSGSYRSHLFAYHTLEADLTLKNGKLVHISRVLGNSFICVCGSLYGTRDSLRRHCSKNCKLVKSVKFYYYLTRPRQGLEQNSPYQESTWKQAPEQNQASKQDRTLALNQSSNLDQTLKLKQIVYIKRMMEIIMLVFIALLVSVWVLLWRIIHS</sequence>
<keyword evidence="2" id="KW-0472">Membrane</keyword>
<gene>
    <name evidence="4" type="ORF">FB192DRAFT_1402011</name>
</gene>
<dbReference type="GO" id="GO:0008270">
    <property type="term" value="F:zinc ion binding"/>
    <property type="evidence" value="ECO:0007669"/>
    <property type="project" value="UniProtKB-KW"/>
</dbReference>
<comment type="caution">
    <text evidence="4">The sequence shown here is derived from an EMBL/GenBank/DDBJ whole genome shotgun (WGS) entry which is preliminary data.</text>
</comment>
<dbReference type="SUPFAM" id="SSF57667">
    <property type="entry name" value="beta-beta-alpha zinc fingers"/>
    <property type="match status" value="1"/>
</dbReference>
<dbReference type="PROSITE" id="PS50157">
    <property type="entry name" value="ZINC_FINGER_C2H2_2"/>
    <property type="match status" value="1"/>
</dbReference>
<dbReference type="Proteomes" id="UP000469890">
    <property type="component" value="Unassembled WGS sequence"/>
</dbReference>
<keyword evidence="2" id="KW-1133">Transmembrane helix</keyword>
<organism evidence="4 5">
    <name type="scientific">Mucor circinelloides f. lusitanicus</name>
    <name type="common">Mucor racemosus var. lusitanicus</name>
    <dbReference type="NCBI Taxonomy" id="29924"/>
    <lineage>
        <taxon>Eukaryota</taxon>
        <taxon>Fungi</taxon>
        <taxon>Fungi incertae sedis</taxon>
        <taxon>Mucoromycota</taxon>
        <taxon>Mucoromycotina</taxon>
        <taxon>Mucoromycetes</taxon>
        <taxon>Mucorales</taxon>
        <taxon>Mucorineae</taxon>
        <taxon>Mucoraceae</taxon>
        <taxon>Mucor</taxon>
    </lineage>
</organism>
<protein>
    <recommendedName>
        <fullName evidence="3">C2H2-type domain-containing protein</fullName>
    </recommendedName>
</protein>
<accession>A0A8H4B8F3</accession>
<feature type="transmembrane region" description="Helical" evidence="2">
    <location>
        <begin position="160"/>
        <end position="180"/>
    </location>
</feature>
<keyword evidence="1" id="KW-0863">Zinc-finger</keyword>
<keyword evidence="2" id="KW-0812">Transmembrane</keyword>
<proteinExistence type="predicted"/>
<evidence type="ECO:0000313" key="4">
    <source>
        <dbReference type="EMBL" id="KAF1797068.1"/>
    </source>
</evidence>
<dbReference type="InterPro" id="IPR036236">
    <property type="entry name" value="Znf_C2H2_sf"/>
</dbReference>
<name>A0A8H4B8F3_MUCCL</name>
<evidence type="ECO:0000313" key="5">
    <source>
        <dbReference type="Proteomes" id="UP000469890"/>
    </source>
</evidence>
<keyword evidence="1" id="KW-0862">Zinc</keyword>
<keyword evidence="1" id="KW-0479">Metal-binding</keyword>
<dbReference type="PROSITE" id="PS00028">
    <property type="entry name" value="ZINC_FINGER_C2H2_1"/>
    <property type="match status" value="1"/>
</dbReference>
<evidence type="ECO:0000256" key="2">
    <source>
        <dbReference type="SAM" id="Phobius"/>
    </source>
</evidence>
<evidence type="ECO:0000256" key="1">
    <source>
        <dbReference type="PROSITE-ProRule" id="PRU00042"/>
    </source>
</evidence>
<dbReference type="InterPro" id="IPR013087">
    <property type="entry name" value="Znf_C2H2_type"/>
</dbReference>
<reference evidence="4 5" key="1">
    <citation type="submission" date="2019-09" db="EMBL/GenBank/DDBJ databases">
        <authorList>
            <consortium name="DOE Joint Genome Institute"/>
            <person name="Mondo S.J."/>
            <person name="Navarro-Mendoza M.I."/>
            <person name="Perez-Arques C."/>
            <person name="Panchal S."/>
            <person name="Nicolas F.E."/>
            <person name="Ganguly P."/>
            <person name="Pangilinan J."/>
            <person name="Grigoriev I."/>
            <person name="Heitman J."/>
            <person name="Sanya K."/>
            <person name="Garre V."/>
        </authorList>
    </citation>
    <scope>NUCLEOTIDE SEQUENCE [LARGE SCALE GENOMIC DNA]</scope>
    <source>
        <strain evidence="4 5">MU402</strain>
    </source>
</reference>
<dbReference type="AlphaFoldDB" id="A0A8H4B8F3"/>
<dbReference type="EMBL" id="JAAECE010000010">
    <property type="protein sequence ID" value="KAF1797068.1"/>
    <property type="molecule type" value="Genomic_DNA"/>
</dbReference>
<evidence type="ECO:0000259" key="3">
    <source>
        <dbReference type="PROSITE" id="PS50157"/>
    </source>
</evidence>